<sequence length="235" mass="26313">MALNDDLQKEVAAVFRAVWDRRDGTVVPADDSLRLGNDAVELDATVLYADLADSTKLVDSHIPAFAAEVYKTFLHCAAKIIRQEGGTITAYDGDRIMAVYLGNAKNTSAARTALQINHAATNIINPAIRSQYASETYFLKHVVGIDSSKLFVARTGVRGANDLVWVGRAANYAAKLAALPDAYQTYITAEVHNSLNDQLKIWTDGRPMWEAVRWDNFDNRIIYRSNWWWNVDYVR</sequence>
<organism evidence="2">
    <name type="scientific">Edaphobacter paludis</name>
    <dbReference type="NCBI Taxonomy" id="3035702"/>
    <lineage>
        <taxon>Bacteria</taxon>
        <taxon>Pseudomonadati</taxon>
        <taxon>Acidobacteriota</taxon>
        <taxon>Terriglobia</taxon>
        <taxon>Terriglobales</taxon>
        <taxon>Acidobacteriaceae</taxon>
        <taxon>Edaphobacter</taxon>
    </lineage>
</organism>
<dbReference type="GO" id="GO:0004016">
    <property type="term" value="F:adenylate cyclase activity"/>
    <property type="evidence" value="ECO:0007669"/>
    <property type="project" value="UniProtKB-ARBA"/>
</dbReference>
<dbReference type="RefSeq" id="WP_348270045.1">
    <property type="nucleotide sequence ID" value="NZ_CP121195.1"/>
</dbReference>
<dbReference type="EMBL" id="CP121195">
    <property type="protein sequence ID" value="XBH14773.1"/>
    <property type="molecule type" value="Genomic_DNA"/>
</dbReference>
<name>A0AAU7DCB9_9BACT</name>
<dbReference type="InterPro" id="IPR029787">
    <property type="entry name" value="Nucleotide_cyclase"/>
</dbReference>
<dbReference type="InterPro" id="IPR001054">
    <property type="entry name" value="A/G_cyclase"/>
</dbReference>
<proteinExistence type="predicted"/>
<dbReference type="PROSITE" id="PS50125">
    <property type="entry name" value="GUANYLATE_CYCLASE_2"/>
    <property type="match status" value="1"/>
</dbReference>
<accession>A0AAU7DCB9</accession>
<dbReference type="Gene3D" id="3.30.70.1230">
    <property type="entry name" value="Nucleotide cyclase"/>
    <property type="match status" value="1"/>
</dbReference>
<evidence type="ECO:0000313" key="2">
    <source>
        <dbReference type="EMBL" id="XBH14773.1"/>
    </source>
</evidence>
<evidence type="ECO:0000259" key="1">
    <source>
        <dbReference type="PROSITE" id="PS50125"/>
    </source>
</evidence>
<dbReference type="GO" id="GO:0009190">
    <property type="term" value="P:cyclic nucleotide biosynthetic process"/>
    <property type="evidence" value="ECO:0007669"/>
    <property type="project" value="InterPro"/>
</dbReference>
<gene>
    <name evidence="2" type="ORF">P8936_06345</name>
</gene>
<feature type="domain" description="Guanylate cyclase" evidence="1">
    <location>
        <begin position="45"/>
        <end position="177"/>
    </location>
</feature>
<protein>
    <submittedName>
        <fullName evidence="2">Adenylate/guanylate cyclase domain-containing protein</fullName>
    </submittedName>
</protein>
<dbReference type="SUPFAM" id="SSF55073">
    <property type="entry name" value="Nucleotide cyclase"/>
    <property type="match status" value="1"/>
</dbReference>
<dbReference type="GO" id="GO:0035556">
    <property type="term" value="P:intracellular signal transduction"/>
    <property type="evidence" value="ECO:0007669"/>
    <property type="project" value="InterPro"/>
</dbReference>
<dbReference type="AlphaFoldDB" id="A0AAU7DCB9"/>
<reference evidence="2" key="1">
    <citation type="submission" date="2023-03" db="EMBL/GenBank/DDBJ databases">
        <title>Edaphobacter sp.</title>
        <authorList>
            <person name="Huber K.J."/>
            <person name="Papendorf J."/>
            <person name="Pilke C."/>
            <person name="Bunk B."/>
            <person name="Sproeer C."/>
            <person name="Pester M."/>
        </authorList>
    </citation>
    <scope>NUCLEOTIDE SEQUENCE</scope>
    <source>
        <strain evidence="2">DSM 109920</strain>
    </source>
</reference>